<evidence type="ECO:0000313" key="13">
    <source>
        <dbReference type="EMBL" id="MBE9610506.1"/>
    </source>
</evidence>
<keyword evidence="5 10" id="KW-0963">Cytoplasm</keyword>
<feature type="initiator methionine" description="Removed" evidence="10">
    <location>
        <position position="1"/>
    </location>
</feature>
<sequence>MCGIVGVLSNRNVVPMLLTGLELLEYRGYDSSGIGLLDEHGLKRIRVKGRVAELAQASRDASAQIGIAHTRWATHGEPSEANAHPHLGGSSVLVVHNGIIENHALLRAQLTAEGYQFSSQTDTEVVAHLIDAEMQRGHDLFAAVFATVRQLEGAFALGIASSKAPDTLICVRRGSPLVLGSGFQEHFFASDIAALLPFTQRISYLEENDIAVLNRDGIRVFNGDGHPVERPSRTLDISPESTELGHYRHYMQKEIAEQPAALASTLERALQLGFQPGLFGPQAEAIFASVTHIRILACGSSYHAGLVAKYWIEEMTELPVSVDIASEYRYRLAREPANTLIVAISQSGETADLLAAVRASRERGNVAVLAICNVPHSSLTREAELVALTYAGIEIGVASTKAFTTQLGLLFTLAATLAQQQLSAPPEKMAEYRHQALVLPKLCADTLAMEQELAQWAHELSHAGNALFLGRHQLYPIALEGALKLKEIAYIHAEGYAAGELKHGPLALVDEHMPVIVCMRNDRLADKVLSNLREVEARGGQIYLLGEAGCAAQAPFAHRSLELPACGELAPILMTIPLQLLAYHTACRKGTDVDKPRNLAKSVTVE</sequence>
<feature type="active site" description="Nucleophile; for GATase activity" evidence="10">
    <location>
        <position position="2"/>
    </location>
</feature>
<dbReference type="Pfam" id="PF13522">
    <property type="entry name" value="GATase_6"/>
    <property type="match status" value="1"/>
</dbReference>
<feature type="active site" description="For Fru-6P isomerization activity" evidence="10">
    <location>
        <position position="601"/>
    </location>
</feature>
<evidence type="ECO:0000259" key="11">
    <source>
        <dbReference type="PROSITE" id="PS51278"/>
    </source>
</evidence>
<comment type="catalytic activity">
    <reaction evidence="1 10">
        <text>D-fructose 6-phosphate + L-glutamine = D-glucosamine 6-phosphate + L-glutamate</text>
        <dbReference type="Rhea" id="RHEA:13237"/>
        <dbReference type="ChEBI" id="CHEBI:29985"/>
        <dbReference type="ChEBI" id="CHEBI:58359"/>
        <dbReference type="ChEBI" id="CHEBI:58725"/>
        <dbReference type="ChEBI" id="CHEBI:61527"/>
        <dbReference type="EC" id="2.6.1.16"/>
    </reaction>
</comment>
<comment type="subcellular location">
    <subcellularLocation>
        <location evidence="2 10">Cytoplasm</location>
    </subcellularLocation>
</comment>
<dbReference type="InterPro" id="IPR035466">
    <property type="entry name" value="GlmS/AgaS_SIS"/>
</dbReference>
<dbReference type="Gene3D" id="3.40.50.10490">
    <property type="entry name" value="Glucose-6-phosphate isomerase like protein, domain 1"/>
    <property type="match status" value="2"/>
</dbReference>
<dbReference type="FunFam" id="3.40.50.10490:FF:000001">
    <property type="entry name" value="Glutamine--fructose-6-phosphate aminotransferase [isomerizing]"/>
    <property type="match status" value="1"/>
</dbReference>
<evidence type="ECO:0000256" key="1">
    <source>
        <dbReference type="ARBA" id="ARBA00001031"/>
    </source>
</evidence>
<dbReference type="PROSITE" id="PS51464">
    <property type="entry name" value="SIS"/>
    <property type="match status" value="2"/>
</dbReference>
<keyword evidence="6 10" id="KW-0032">Aminotransferase</keyword>
<comment type="caution">
    <text evidence="13">The sequence shown here is derived from an EMBL/GenBank/DDBJ whole genome shotgun (WGS) entry which is preliminary data.</text>
</comment>
<reference evidence="13 14" key="1">
    <citation type="submission" date="2020-10" db="EMBL/GenBank/DDBJ databases">
        <title>The genome sequence of Chitinilyticum litopenaei 4Y14.</title>
        <authorList>
            <person name="Liu Y."/>
        </authorList>
    </citation>
    <scope>NUCLEOTIDE SEQUENCE [LARGE SCALE GENOMIC DNA]</scope>
    <source>
        <strain evidence="13 14">4Y14</strain>
    </source>
</reference>
<dbReference type="PANTHER" id="PTHR10937">
    <property type="entry name" value="GLUCOSAMINE--FRUCTOSE-6-PHOSPHATE AMINOTRANSFERASE, ISOMERIZING"/>
    <property type="match status" value="1"/>
</dbReference>
<protein>
    <recommendedName>
        <fullName evidence="4 10">Glutamine--fructose-6-phosphate aminotransferase [isomerizing]</fullName>
        <ecNumber evidence="3 10">2.6.1.16</ecNumber>
    </recommendedName>
    <alternativeName>
        <fullName evidence="10">D-fructose-6-phosphate amidotransferase</fullName>
    </alternativeName>
    <alternativeName>
        <fullName evidence="10">GFAT</fullName>
    </alternativeName>
    <alternativeName>
        <fullName evidence="10">Glucosamine-6-phosphate synthase</fullName>
    </alternativeName>
    <alternativeName>
        <fullName evidence="10">Hexosephosphate aminotransferase</fullName>
    </alternativeName>
    <alternativeName>
        <fullName evidence="10">L-glutamine--D-fructose-6-phosphate amidotransferase</fullName>
    </alternativeName>
</protein>
<evidence type="ECO:0000256" key="2">
    <source>
        <dbReference type="ARBA" id="ARBA00004496"/>
    </source>
</evidence>
<evidence type="ECO:0000256" key="4">
    <source>
        <dbReference type="ARBA" id="ARBA00016090"/>
    </source>
</evidence>
<dbReference type="GO" id="GO:0005975">
    <property type="term" value="P:carbohydrate metabolic process"/>
    <property type="evidence" value="ECO:0007669"/>
    <property type="project" value="UniProtKB-UniRule"/>
</dbReference>
<comment type="subunit">
    <text evidence="10">Homodimer.</text>
</comment>
<dbReference type="NCBIfam" id="NF001484">
    <property type="entry name" value="PRK00331.1"/>
    <property type="match status" value="1"/>
</dbReference>
<evidence type="ECO:0000256" key="10">
    <source>
        <dbReference type="HAMAP-Rule" id="MF_00164"/>
    </source>
</evidence>
<dbReference type="CDD" id="cd05009">
    <property type="entry name" value="SIS_GlmS_GlmD_2"/>
    <property type="match status" value="1"/>
</dbReference>
<keyword evidence="8" id="KW-0677">Repeat</keyword>
<organism evidence="13 14">
    <name type="scientific">Chitinilyticum piscinae</name>
    <dbReference type="NCBI Taxonomy" id="2866724"/>
    <lineage>
        <taxon>Bacteria</taxon>
        <taxon>Pseudomonadati</taxon>
        <taxon>Pseudomonadota</taxon>
        <taxon>Betaproteobacteria</taxon>
        <taxon>Neisseriales</taxon>
        <taxon>Chitinibacteraceae</taxon>
        <taxon>Chitinilyticum</taxon>
    </lineage>
</organism>
<dbReference type="Pfam" id="PF01380">
    <property type="entry name" value="SIS"/>
    <property type="match status" value="2"/>
</dbReference>
<feature type="domain" description="SIS" evidence="12">
    <location>
        <begin position="282"/>
        <end position="423"/>
    </location>
</feature>
<dbReference type="EC" id="2.6.1.16" evidence="3 10"/>
<dbReference type="AlphaFoldDB" id="A0A8J7FTX5"/>
<dbReference type="CDD" id="cd00714">
    <property type="entry name" value="GFAT"/>
    <property type="match status" value="1"/>
</dbReference>
<dbReference type="RefSeq" id="WP_194117054.1">
    <property type="nucleotide sequence ID" value="NZ_JADFUA010000010.1"/>
</dbReference>
<dbReference type="InterPro" id="IPR046348">
    <property type="entry name" value="SIS_dom_sf"/>
</dbReference>
<dbReference type="InterPro" id="IPR035490">
    <property type="entry name" value="GlmS/FrlB_SIS"/>
</dbReference>
<evidence type="ECO:0000256" key="8">
    <source>
        <dbReference type="ARBA" id="ARBA00022737"/>
    </source>
</evidence>
<dbReference type="HAMAP" id="MF_00164">
    <property type="entry name" value="GlmS"/>
    <property type="match status" value="1"/>
</dbReference>
<dbReference type="Proteomes" id="UP000604481">
    <property type="component" value="Unassembled WGS sequence"/>
</dbReference>
<dbReference type="NCBIfam" id="TIGR01135">
    <property type="entry name" value="glmS"/>
    <property type="match status" value="1"/>
</dbReference>
<keyword evidence="9" id="KW-0315">Glutamine amidotransferase</keyword>
<dbReference type="InterPro" id="IPR005855">
    <property type="entry name" value="GFAT"/>
</dbReference>
<dbReference type="GO" id="GO:0006487">
    <property type="term" value="P:protein N-linked glycosylation"/>
    <property type="evidence" value="ECO:0007669"/>
    <property type="project" value="TreeGrafter"/>
</dbReference>
<dbReference type="EMBL" id="JADFUA010000010">
    <property type="protein sequence ID" value="MBE9610506.1"/>
    <property type="molecule type" value="Genomic_DNA"/>
</dbReference>
<evidence type="ECO:0000256" key="9">
    <source>
        <dbReference type="ARBA" id="ARBA00022962"/>
    </source>
</evidence>
<proteinExistence type="inferred from homology"/>
<evidence type="ECO:0000313" key="14">
    <source>
        <dbReference type="Proteomes" id="UP000604481"/>
    </source>
</evidence>
<dbReference type="PROSITE" id="PS51278">
    <property type="entry name" value="GATASE_TYPE_2"/>
    <property type="match status" value="1"/>
</dbReference>
<evidence type="ECO:0000259" key="12">
    <source>
        <dbReference type="PROSITE" id="PS51464"/>
    </source>
</evidence>
<dbReference type="Gene3D" id="3.60.20.10">
    <property type="entry name" value="Glutamine Phosphoribosylpyrophosphate, subunit 1, domain 1"/>
    <property type="match status" value="1"/>
</dbReference>
<dbReference type="GO" id="GO:0046349">
    <property type="term" value="P:amino sugar biosynthetic process"/>
    <property type="evidence" value="ECO:0007669"/>
    <property type="project" value="UniProtKB-ARBA"/>
</dbReference>
<evidence type="ECO:0000256" key="6">
    <source>
        <dbReference type="ARBA" id="ARBA00022576"/>
    </source>
</evidence>
<dbReference type="InterPro" id="IPR029055">
    <property type="entry name" value="Ntn_hydrolases_N"/>
</dbReference>
<dbReference type="SUPFAM" id="SSF53697">
    <property type="entry name" value="SIS domain"/>
    <property type="match status" value="1"/>
</dbReference>
<accession>A0A8J7FTX5</accession>
<gene>
    <name evidence="10 13" type="primary">glmS</name>
    <name evidence="13" type="ORF">INR99_14285</name>
</gene>
<evidence type="ECO:0000256" key="3">
    <source>
        <dbReference type="ARBA" id="ARBA00012916"/>
    </source>
</evidence>
<comment type="function">
    <text evidence="10">Catalyzes the first step in hexosamine metabolism, converting fructose-6P into glucosamine-6P using glutamine as a nitrogen source.</text>
</comment>
<dbReference type="SUPFAM" id="SSF56235">
    <property type="entry name" value="N-terminal nucleophile aminohydrolases (Ntn hydrolases)"/>
    <property type="match status" value="1"/>
</dbReference>
<dbReference type="PANTHER" id="PTHR10937:SF0">
    <property type="entry name" value="GLUTAMINE--FRUCTOSE-6-PHOSPHATE TRANSAMINASE (ISOMERIZING)"/>
    <property type="match status" value="1"/>
</dbReference>
<dbReference type="InterPro" id="IPR017932">
    <property type="entry name" value="GATase_2_dom"/>
</dbReference>
<dbReference type="GO" id="GO:0006002">
    <property type="term" value="P:fructose 6-phosphate metabolic process"/>
    <property type="evidence" value="ECO:0007669"/>
    <property type="project" value="TreeGrafter"/>
</dbReference>
<evidence type="ECO:0000256" key="5">
    <source>
        <dbReference type="ARBA" id="ARBA00022490"/>
    </source>
</evidence>
<keyword evidence="14" id="KW-1185">Reference proteome</keyword>
<dbReference type="GO" id="GO:0004360">
    <property type="term" value="F:glutamine-fructose-6-phosphate transaminase (isomerizing) activity"/>
    <property type="evidence" value="ECO:0007669"/>
    <property type="project" value="UniProtKB-UniRule"/>
</dbReference>
<dbReference type="FunFam" id="3.60.20.10:FF:000006">
    <property type="entry name" value="Glutamine--fructose-6-phosphate aminotransferase [isomerizing]"/>
    <property type="match status" value="1"/>
</dbReference>
<dbReference type="CDD" id="cd05008">
    <property type="entry name" value="SIS_GlmS_GlmD_1"/>
    <property type="match status" value="1"/>
</dbReference>
<name>A0A8J7FTX5_9NEIS</name>
<dbReference type="GO" id="GO:0005829">
    <property type="term" value="C:cytosol"/>
    <property type="evidence" value="ECO:0007669"/>
    <property type="project" value="TreeGrafter"/>
</dbReference>
<keyword evidence="7 10" id="KW-0808">Transferase</keyword>
<dbReference type="FunFam" id="3.40.50.10490:FF:000002">
    <property type="entry name" value="Glutamine--fructose-6-phosphate aminotransferase [isomerizing]"/>
    <property type="match status" value="1"/>
</dbReference>
<feature type="domain" description="Glutamine amidotransferase type-2" evidence="11">
    <location>
        <begin position="2"/>
        <end position="216"/>
    </location>
</feature>
<dbReference type="GO" id="GO:0097367">
    <property type="term" value="F:carbohydrate derivative binding"/>
    <property type="evidence" value="ECO:0007669"/>
    <property type="project" value="InterPro"/>
</dbReference>
<dbReference type="GO" id="GO:0006047">
    <property type="term" value="P:UDP-N-acetylglucosamine metabolic process"/>
    <property type="evidence" value="ECO:0007669"/>
    <property type="project" value="TreeGrafter"/>
</dbReference>
<dbReference type="InterPro" id="IPR047084">
    <property type="entry name" value="GFAT_N"/>
</dbReference>
<feature type="domain" description="SIS" evidence="12">
    <location>
        <begin position="456"/>
        <end position="596"/>
    </location>
</feature>
<evidence type="ECO:0000256" key="7">
    <source>
        <dbReference type="ARBA" id="ARBA00022679"/>
    </source>
</evidence>
<dbReference type="InterPro" id="IPR001347">
    <property type="entry name" value="SIS_dom"/>
</dbReference>